<protein>
    <submittedName>
        <fullName evidence="1">Uncharacterized protein</fullName>
    </submittedName>
</protein>
<gene>
    <name evidence="1" type="ORF">SIL87_05600</name>
</gene>
<dbReference type="RefSeq" id="WP_319613199.1">
    <property type="nucleotide sequence ID" value="NZ_JAWXYB010000018.1"/>
</dbReference>
<keyword evidence="2" id="KW-1185">Reference proteome</keyword>
<reference evidence="1 2" key="1">
    <citation type="submission" date="2023-11" db="EMBL/GenBank/DDBJ databases">
        <title>MicrobeMod: A computational toolkit for identifying prokaryotic methylation and restriction-modification with nanopore sequencing.</title>
        <authorList>
            <person name="Crits-Christoph A."/>
            <person name="Kang S.C."/>
            <person name="Lee H."/>
            <person name="Ostrov N."/>
        </authorList>
    </citation>
    <scope>NUCLEOTIDE SEQUENCE [LARGE SCALE GENOMIC DNA]</scope>
    <source>
        <strain evidence="1 2">DSMZ 700</strain>
    </source>
</reference>
<dbReference type="AlphaFoldDB" id="A0AAW9DNI8"/>
<dbReference type="Proteomes" id="UP001279553">
    <property type="component" value="Unassembled WGS sequence"/>
</dbReference>
<organism evidence="1 2">
    <name type="scientific">Acidiphilium acidophilum</name>
    <name type="common">Thiobacillus acidophilus</name>
    <dbReference type="NCBI Taxonomy" id="76588"/>
    <lineage>
        <taxon>Bacteria</taxon>
        <taxon>Pseudomonadati</taxon>
        <taxon>Pseudomonadota</taxon>
        <taxon>Alphaproteobacteria</taxon>
        <taxon>Acetobacterales</taxon>
        <taxon>Acidocellaceae</taxon>
        <taxon>Acidiphilium</taxon>
    </lineage>
</organism>
<sequence>MSQRPRGTTLAEFLPLGTAERKLLTAVAAGEIAQFETALPILSDETNTIRAEYIRFLAVGGDENTPIHEKGICISGGCIIGLLDLQCTSINFGILLLNCRIFEEIILNDSTVVGLLNFQGSSIAGLKADRIRCSAGLFLRNGFLSRGEVRLLGAHIVGDFNCRHGFFIEGPTGISINADGIDVSGSIYFDDGFVAAGAVRLLSAKIGGSVSCRRGVFNNQLAMDGINVRRNVDIDQEFVAAGEVRLLGAHIQGDLSCRLGFFKSAGIALNCQSMRVNGILFLDEIRVPNGIIFLGQAAVRTFSDDNNSATTQRIIDGFTYSTLESPRSSDADACIRWLETQIVVDNPQINLATTFRPQPWLCLTQLRHFALHAREKVAEFREFLNGQTKCGAKHVRLAGIG</sequence>
<evidence type="ECO:0000313" key="2">
    <source>
        <dbReference type="Proteomes" id="UP001279553"/>
    </source>
</evidence>
<comment type="caution">
    <text evidence="1">The sequence shown here is derived from an EMBL/GenBank/DDBJ whole genome shotgun (WGS) entry which is preliminary data.</text>
</comment>
<dbReference type="EMBL" id="JAWXYB010000018">
    <property type="protein sequence ID" value="MDX5930241.1"/>
    <property type="molecule type" value="Genomic_DNA"/>
</dbReference>
<evidence type="ECO:0000313" key="1">
    <source>
        <dbReference type="EMBL" id="MDX5930241.1"/>
    </source>
</evidence>
<name>A0AAW9DNI8_ACIAO</name>
<proteinExistence type="predicted"/>
<accession>A0AAW9DNI8</accession>